<dbReference type="SUPFAM" id="SSF51261">
    <property type="entry name" value="Duplicated hybrid motif"/>
    <property type="match status" value="1"/>
</dbReference>
<dbReference type="GeneID" id="60809143"/>
<evidence type="ECO:0000256" key="4">
    <source>
        <dbReference type="ARBA" id="ARBA00022679"/>
    </source>
</evidence>
<feature type="domain" description="PTS EIIA type-1" evidence="7">
    <location>
        <begin position="21"/>
        <end position="127"/>
    </location>
</feature>
<evidence type="ECO:0000256" key="6">
    <source>
        <dbReference type="ARBA" id="ARBA00022777"/>
    </source>
</evidence>
<dbReference type="Pfam" id="PF00358">
    <property type="entry name" value="PTS_EIIA_1"/>
    <property type="match status" value="1"/>
</dbReference>
<dbReference type="GO" id="GO:0009401">
    <property type="term" value="P:phosphoenolpyruvate-dependent sugar phosphotransferase system"/>
    <property type="evidence" value="ECO:0007669"/>
    <property type="project" value="UniProtKB-KW"/>
</dbReference>
<sequence length="152" mass="14885">MSSTVVAPLAGTVAPLSSVPDPVFAVGAVGDGVAVVPDPGGGAVAVRSPVAGVVRRVLPHLFIVDTAGGAHVLVHLGIDTGRLEGEGFTTVVAEGDRVAAGDPVTTYTPCEVARRGYDPVVVVVALRSGAGTVVPGALPGEPCAAGDALFTV</sequence>
<keyword evidence="5" id="KW-0598">Phosphotransferase system</keyword>
<dbReference type="PANTHER" id="PTHR45008:SF1">
    <property type="entry name" value="PTS SYSTEM GLUCOSE-SPECIFIC EIIA COMPONENT"/>
    <property type="match status" value="1"/>
</dbReference>
<evidence type="ECO:0000313" key="8">
    <source>
        <dbReference type="EMBL" id="MBB3116754.1"/>
    </source>
</evidence>
<keyword evidence="2" id="KW-0813">Transport</keyword>
<dbReference type="InterPro" id="IPR001127">
    <property type="entry name" value="PTS_EIIA_1_perm"/>
</dbReference>
<evidence type="ECO:0000256" key="3">
    <source>
        <dbReference type="ARBA" id="ARBA00022597"/>
    </source>
</evidence>
<evidence type="ECO:0000256" key="2">
    <source>
        <dbReference type="ARBA" id="ARBA00022448"/>
    </source>
</evidence>
<evidence type="ECO:0000259" key="7">
    <source>
        <dbReference type="PROSITE" id="PS51093"/>
    </source>
</evidence>
<dbReference type="AlphaFoldDB" id="A0A8H9YDR8"/>
<reference evidence="8" key="1">
    <citation type="submission" date="2020-08" db="EMBL/GenBank/DDBJ databases">
        <title>Sequencing the genomes of 1000 actinobacteria strains.</title>
        <authorList>
            <person name="Klenk H.-P."/>
        </authorList>
    </citation>
    <scope>NUCLEOTIDE SEQUENCE</scope>
    <source>
        <strain evidence="8">DSM 20582</strain>
    </source>
</reference>
<organism evidence="8 9">
    <name type="scientific">Corynebacterium bovis DSM 20582 = CIP 54.80</name>
    <dbReference type="NCBI Taxonomy" id="927655"/>
    <lineage>
        <taxon>Bacteria</taxon>
        <taxon>Bacillati</taxon>
        <taxon>Actinomycetota</taxon>
        <taxon>Actinomycetes</taxon>
        <taxon>Mycobacteriales</taxon>
        <taxon>Corynebacteriaceae</taxon>
        <taxon>Corynebacterium</taxon>
    </lineage>
</organism>
<dbReference type="PROSITE" id="PS51093">
    <property type="entry name" value="PTS_EIIA_TYPE_1"/>
    <property type="match status" value="1"/>
</dbReference>
<dbReference type="Gene3D" id="2.70.70.10">
    <property type="entry name" value="Glucose Permease (Domain IIA)"/>
    <property type="match status" value="1"/>
</dbReference>
<dbReference type="RefSeq" id="WP_029157818.1">
    <property type="nucleotide sequence ID" value="NZ_AENJ01000127.1"/>
</dbReference>
<accession>A0A8H9YDR8</accession>
<dbReference type="EMBL" id="JACHWT010000009">
    <property type="protein sequence ID" value="MBB3116754.1"/>
    <property type="molecule type" value="Genomic_DNA"/>
</dbReference>
<evidence type="ECO:0000256" key="5">
    <source>
        <dbReference type="ARBA" id="ARBA00022683"/>
    </source>
</evidence>
<dbReference type="PANTHER" id="PTHR45008">
    <property type="entry name" value="PTS SYSTEM GLUCOSE-SPECIFIC EIIA COMPONENT"/>
    <property type="match status" value="1"/>
</dbReference>
<proteinExistence type="predicted"/>
<comment type="subcellular location">
    <subcellularLocation>
        <location evidence="1">Cytoplasm</location>
    </subcellularLocation>
</comment>
<dbReference type="Proteomes" id="UP000612712">
    <property type="component" value="Unassembled WGS sequence"/>
</dbReference>
<dbReference type="GO" id="GO:0016301">
    <property type="term" value="F:kinase activity"/>
    <property type="evidence" value="ECO:0007669"/>
    <property type="project" value="UniProtKB-KW"/>
</dbReference>
<keyword evidence="3" id="KW-0762">Sugar transport</keyword>
<keyword evidence="4 8" id="KW-0808">Transferase</keyword>
<dbReference type="InterPro" id="IPR011055">
    <property type="entry name" value="Dup_hybrid_motif"/>
</dbReference>
<keyword evidence="6" id="KW-0418">Kinase</keyword>
<dbReference type="InterPro" id="IPR050890">
    <property type="entry name" value="PTS_EIIA_component"/>
</dbReference>
<protein>
    <submittedName>
        <fullName evidence="8">Glucose-specific phosphotransferase system IIA component</fullName>
    </submittedName>
</protein>
<comment type="caution">
    <text evidence="8">The sequence shown here is derived from an EMBL/GenBank/DDBJ whole genome shotgun (WGS) entry which is preliminary data.</text>
</comment>
<name>A0A8H9YDR8_9CORY</name>
<gene>
    <name evidence="8" type="ORF">FHU32_002004</name>
</gene>
<evidence type="ECO:0000313" key="9">
    <source>
        <dbReference type="Proteomes" id="UP000612712"/>
    </source>
</evidence>
<dbReference type="GO" id="GO:0005737">
    <property type="term" value="C:cytoplasm"/>
    <property type="evidence" value="ECO:0007669"/>
    <property type="project" value="UniProtKB-SubCell"/>
</dbReference>
<evidence type="ECO:0000256" key="1">
    <source>
        <dbReference type="ARBA" id="ARBA00004496"/>
    </source>
</evidence>